<evidence type="ECO:0000256" key="1">
    <source>
        <dbReference type="SAM" id="MobiDB-lite"/>
    </source>
</evidence>
<dbReference type="EMBL" id="VEWN01000017">
    <property type="protein sequence ID" value="KAA1053239.1"/>
    <property type="molecule type" value="Genomic_DNA"/>
</dbReference>
<accession>A0A5B0KLZ3</accession>
<feature type="region of interest" description="Disordered" evidence="1">
    <location>
        <begin position="89"/>
        <end position="108"/>
    </location>
</feature>
<evidence type="ECO:0000313" key="3">
    <source>
        <dbReference type="Proteomes" id="UP000325333"/>
    </source>
</evidence>
<dbReference type="Proteomes" id="UP000325333">
    <property type="component" value="Unassembled WGS sequence"/>
</dbReference>
<evidence type="ECO:0000313" key="2">
    <source>
        <dbReference type="EMBL" id="KAA1053239.1"/>
    </source>
</evidence>
<gene>
    <name evidence="2" type="ORF">FH063_003158</name>
</gene>
<organism evidence="2 3">
    <name type="scientific">Azospirillum argentinense</name>
    <dbReference type="NCBI Taxonomy" id="2970906"/>
    <lineage>
        <taxon>Bacteria</taxon>
        <taxon>Pseudomonadati</taxon>
        <taxon>Pseudomonadota</taxon>
        <taxon>Alphaproteobacteria</taxon>
        <taxon>Rhodospirillales</taxon>
        <taxon>Azospirillaceae</taxon>
        <taxon>Azospirillum</taxon>
    </lineage>
</organism>
<name>A0A5B0KLZ3_9PROT</name>
<sequence>MKTGYSLRTWRNLFRADGLPTLEACTAVYAVLWHLDEFEDEDWFVIKPDGDVLTELNFPFEHDDGEVYCSAEDVEWISEEERITIAAQIGNGAPPLPPHVEFRDREGL</sequence>
<dbReference type="RefSeq" id="WP_149651392.1">
    <property type="nucleotide sequence ID" value="NZ_VEWN01000017.1"/>
</dbReference>
<reference evidence="2 3" key="1">
    <citation type="submission" date="2019-07" db="EMBL/GenBank/DDBJ databases">
        <title>Genome sequencing of the stress-tolerant strain Azospirillum brasilense Az19.</title>
        <authorList>
            <person name="Maroniche G.A."/>
            <person name="Garcia J.E."/>
            <person name="Pagnussat L."/>
            <person name="Amenta M."/>
            <person name="Creus C.M."/>
        </authorList>
    </citation>
    <scope>NUCLEOTIDE SEQUENCE [LARGE SCALE GENOMIC DNA]</scope>
    <source>
        <strain evidence="2 3">Az19</strain>
    </source>
</reference>
<comment type="caution">
    <text evidence="2">The sequence shown here is derived from an EMBL/GenBank/DDBJ whole genome shotgun (WGS) entry which is preliminary data.</text>
</comment>
<proteinExistence type="predicted"/>
<protein>
    <submittedName>
        <fullName evidence="2">Uncharacterized protein</fullName>
    </submittedName>
</protein>
<dbReference type="AlphaFoldDB" id="A0A5B0KLZ3"/>